<sequence>MSLIRPLALLAVLALTVMLSVWLVQPPRALPLDAPADRFAATRALEKLEGLLGDGSARPVGTPANEAGRERIFEAFADLGLATETITQTTCRQSEYWSLISCTEVQNILVPIIDGDGPAVVLMAHHDSVPTGPGAADDTHGVAIIMEIARLLKAEGPSGNPVMALITDGEEEGLLGAKAFFEEQGLIDGIGAVINVEARGNQGPSFLFETTPGGAWMVKDYAAYAKRPSASSLTQTIYEMLPNDTDLTMVKGTGLAGANFAFLDRLPHYHTHLDNLENLSPASVQHQGENMLAMTRAMIAADLTDMAEENAIYSDLWTWGFFYVPEGWALPLGLLALVLIGAAAFIASRGEPIRPLKIFAGVFILPLCAVLAAAGGFAVYMLAGLMTPSPGWATPLVLVAGLVIAVWASLAITGASLARIAGDKLSLFVPWLMIAILACVLAILLPGASVLLLLPALAAGIILLIGAFLDRTKTKWISASLAGLLFVGFIAPVAVSNIAALTGEMHYALTVPLALAAATLMPLAITRKHGLAVSGGAIVLVLIAAVVLGLQPSYTTMMPKGQNIIHATDYRDGTSQWRIRSATPLPDELARAAAFSAEPGSQVDGLFASAYVAAAEGTTPPPAPSLSVEERPADDGRTLVLSVDGSEDLDRPWFTRLLIPVEAKPVAVRVNGVRTEFLADEKAVDGYHVFVCQAACGRIWFELGSAAPTDWVVTSWYNGLPEGGDYMNAARPDWMTPIHDGDLTVTIAEQRL</sequence>
<dbReference type="Pfam" id="PF04389">
    <property type="entry name" value="Peptidase_M28"/>
    <property type="match status" value="1"/>
</dbReference>
<dbReference type="PANTHER" id="PTHR12147">
    <property type="entry name" value="METALLOPEPTIDASE M28 FAMILY MEMBER"/>
    <property type="match status" value="1"/>
</dbReference>
<comment type="caution">
    <text evidence="3">The sequence shown here is derived from an EMBL/GenBank/DDBJ whole genome shotgun (WGS) entry which is preliminary data.</text>
</comment>
<feature type="transmembrane region" description="Helical" evidence="1">
    <location>
        <begin position="505"/>
        <end position="524"/>
    </location>
</feature>
<feature type="transmembrane region" description="Helical" evidence="1">
    <location>
        <begin position="476"/>
        <end position="499"/>
    </location>
</feature>
<dbReference type="SUPFAM" id="SSF53187">
    <property type="entry name" value="Zn-dependent exopeptidases"/>
    <property type="match status" value="1"/>
</dbReference>
<evidence type="ECO:0000259" key="2">
    <source>
        <dbReference type="Pfam" id="PF04389"/>
    </source>
</evidence>
<keyword evidence="1" id="KW-0812">Transmembrane</keyword>
<dbReference type="PANTHER" id="PTHR12147:SF26">
    <property type="entry name" value="PEPTIDASE M28 DOMAIN-CONTAINING PROTEIN"/>
    <property type="match status" value="1"/>
</dbReference>
<feature type="transmembrane region" description="Helical" evidence="1">
    <location>
        <begin position="358"/>
        <end position="383"/>
    </location>
</feature>
<dbReference type="EMBL" id="BMGH01000001">
    <property type="protein sequence ID" value="GGD07191.1"/>
    <property type="molecule type" value="Genomic_DNA"/>
</dbReference>
<feature type="transmembrane region" description="Helical" evidence="1">
    <location>
        <begin position="450"/>
        <end position="469"/>
    </location>
</feature>
<dbReference type="GO" id="GO:0008235">
    <property type="term" value="F:metalloexopeptidase activity"/>
    <property type="evidence" value="ECO:0007669"/>
    <property type="project" value="InterPro"/>
</dbReference>
<reference evidence="3" key="1">
    <citation type="journal article" date="2014" name="Int. J. Syst. Evol. Microbiol.">
        <title>Complete genome sequence of Corynebacterium casei LMG S-19264T (=DSM 44701T), isolated from a smear-ripened cheese.</title>
        <authorList>
            <consortium name="US DOE Joint Genome Institute (JGI-PGF)"/>
            <person name="Walter F."/>
            <person name="Albersmeier A."/>
            <person name="Kalinowski J."/>
            <person name="Ruckert C."/>
        </authorList>
    </citation>
    <scope>NUCLEOTIDE SEQUENCE</scope>
    <source>
        <strain evidence="3">CGMCC 1.12921</strain>
    </source>
</reference>
<feature type="transmembrane region" description="Helical" evidence="1">
    <location>
        <begin position="328"/>
        <end position="346"/>
    </location>
</feature>
<feature type="domain" description="Peptidase M28" evidence="2">
    <location>
        <begin position="118"/>
        <end position="294"/>
    </location>
</feature>
<dbReference type="InterPro" id="IPR007484">
    <property type="entry name" value="Peptidase_M28"/>
</dbReference>
<keyword evidence="1" id="KW-1133">Transmembrane helix</keyword>
<reference evidence="3" key="2">
    <citation type="submission" date="2020-09" db="EMBL/GenBank/DDBJ databases">
        <authorList>
            <person name="Sun Q."/>
            <person name="Zhou Y."/>
        </authorList>
    </citation>
    <scope>NUCLEOTIDE SEQUENCE</scope>
    <source>
        <strain evidence="3">CGMCC 1.12921</strain>
    </source>
</reference>
<evidence type="ECO:0000313" key="4">
    <source>
        <dbReference type="Proteomes" id="UP000613582"/>
    </source>
</evidence>
<feature type="transmembrane region" description="Helical" evidence="1">
    <location>
        <begin position="531"/>
        <end position="550"/>
    </location>
</feature>
<dbReference type="AlphaFoldDB" id="A0A8J2V226"/>
<proteinExistence type="predicted"/>
<keyword evidence="4" id="KW-1185">Reference proteome</keyword>
<feature type="transmembrane region" description="Helical" evidence="1">
    <location>
        <begin position="395"/>
        <end position="418"/>
    </location>
</feature>
<keyword evidence="1" id="KW-0472">Membrane</keyword>
<evidence type="ECO:0000256" key="1">
    <source>
        <dbReference type="SAM" id="Phobius"/>
    </source>
</evidence>
<evidence type="ECO:0000313" key="3">
    <source>
        <dbReference type="EMBL" id="GGD07191.1"/>
    </source>
</evidence>
<dbReference type="GO" id="GO:0006508">
    <property type="term" value="P:proteolysis"/>
    <property type="evidence" value="ECO:0007669"/>
    <property type="project" value="InterPro"/>
</dbReference>
<feature type="transmembrane region" description="Helical" evidence="1">
    <location>
        <begin position="425"/>
        <end position="444"/>
    </location>
</feature>
<protein>
    <recommendedName>
        <fullName evidence="2">Peptidase M28 domain-containing protein</fullName>
    </recommendedName>
</protein>
<dbReference type="InterPro" id="IPR045175">
    <property type="entry name" value="M28_fam"/>
</dbReference>
<accession>A0A8J2V226</accession>
<organism evidence="3 4">
    <name type="scientific">Aquisalinus flavus</name>
    <dbReference type="NCBI Taxonomy" id="1526572"/>
    <lineage>
        <taxon>Bacteria</taxon>
        <taxon>Pseudomonadati</taxon>
        <taxon>Pseudomonadota</taxon>
        <taxon>Alphaproteobacteria</taxon>
        <taxon>Parvularculales</taxon>
        <taxon>Parvularculaceae</taxon>
        <taxon>Aquisalinus</taxon>
    </lineage>
</organism>
<name>A0A8J2V226_9PROT</name>
<dbReference type="RefSeq" id="WP_188159014.1">
    <property type="nucleotide sequence ID" value="NZ_BMGH01000001.1"/>
</dbReference>
<gene>
    <name evidence="3" type="ORF">GCM10011342_15010</name>
</gene>
<dbReference type="Proteomes" id="UP000613582">
    <property type="component" value="Unassembled WGS sequence"/>
</dbReference>
<dbReference type="Gene3D" id="3.40.630.10">
    <property type="entry name" value="Zn peptidases"/>
    <property type="match status" value="1"/>
</dbReference>